<evidence type="ECO:0000256" key="2">
    <source>
        <dbReference type="SAM" id="Phobius"/>
    </source>
</evidence>
<feature type="region of interest" description="Disordered" evidence="1">
    <location>
        <begin position="68"/>
        <end position="111"/>
    </location>
</feature>
<proteinExistence type="predicted"/>
<reference evidence="3 4" key="1">
    <citation type="submission" date="2022-04" db="EMBL/GenBank/DDBJ databases">
        <title>Mechanism of arsenic methylation and mitigation arsenic toxicity by Bacillus sp. LH14 from an Arsenic-Contaminated Paddy Soil.</title>
        <authorList>
            <person name="Wang D."/>
        </authorList>
    </citation>
    <scope>NUCLEOTIDE SEQUENCE [LARGE SCALE GENOMIC DNA]</scope>
    <source>
        <strain evidence="3 4">LH14</strain>
    </source>
</reference>
<dbReference type="RefSeq" id="WP_248269018.1">
    <property type="nucleotide sequence ID" value="NZ_CP096034.1"/>
</dbReference>
<dbReference type="Proteomes" id="UP000830639">
    <property type="component" value="Chromosome"/>
</dbReference>
<dbReference type="EMBL" id="CP096034">
    <property type="protein sequence ID" value="UPM56103.1"/>
    <property type="molecule type" value="Genomic_DNA"/>
</dbReference>
<feature type="transmembrane region" description="Helical" evidence="2">
    <location>
        <begin position="30"/>
        <end position="49"/>
    </location>
</feature>
<name>A0ABY4JTH4_9BACI</name>
<keyword evidence="2" id="KW-0812">Transmembrane</keyword>
<feature type="compositionally biased region" description="Basic and acidic residues" evidence="1">
    <location>
        <begin position="68"/>
        <end position="85"/>
    </location>
</feature>
<keyword evidence="4" id="KW-1185">Reference proteome</keyword>
<evidence type="ECO:0000313" key="4">
    <source>
        <dbReference type="Proteomes" id="UP000830639"/>
    </source>
</evidence>
<feature type="compositionally biased region" description="Basic and acidic residues" evidence="1">
    <location>
        <begin position="92"/>
        <end position="103"/>
    </location>
</feature>
<evidence type="ECO:0000256" key="1">
    <source>
        <dbReference type="SAM" id="MobiDB-lite"/>
    </source>
</evidence>
<keyword evidence="2" id="KW-0472">Membrane</keyword>
<gene>
    <name evidence="3" type="ORF">MY490_09825</name>
</gene>
<organism evidence="3 4">
    <name type="scientific">Gottfriedia acidiceleris</name>
    <dbReference type="NCBI Taxonomy" id="371036"/>
    <lineage>
        <taxon>Bacteria</taxon>
        <taxon>Bacillati</taxon>
        <taxon>Bacillota</taxon>
        <taxon>Bacilli</taxon>
        <taxon>Bacillales</taxon>
        <taxon>Bacillaceae</taxon>
        <taxon>Gottfriedia</taxon>
    </lineage>
</organism>
<evidence type="ECO:0000313" key="3">
    <source>
        <dbReference type="EMBL" id="UPM56103.1"/>
    </source>
</evidence>
<protein>
    <submittedName>
        <fullName evidence="3">Uncharacterized protein</fullName>
    </submittedName>
</protein>
<feature type="transmembrane region" description="Helical" evidence="2">
    <location>
        <begin position="6"/>
        <end position="23"/>
    </location>
</feature>
<keyword evidence="2" id="KW-1133">Transmembrane helix</keyword>
<accession>A0ABY4JTH4</accession>
<sequence length="246" mass="27760">MSKQWVAILFLIFFFPVGLYLMWRHKHFPVIARIIVSAFFGIFILLSIFSEDPSMNVAKDNVKEEKAAPVVAKEKKDNKPVEKEAPKKKKEQAKSEPVKKSTDLESPVSPKVGLGDTLSLFEKHHGENNGDKELGRFENDYILPVFLDDKAWNITLQFESTSTKRRDFNEAVTIAKGFIPSDATKVKEYAKDEMTTVIEYKSNKLKTVFPAFPSPEEVGTCIAIIHYDDGNKNNVFSVVVSLGTNP</sequence>